<dbReference type="EMBL" id="JAKFHA010000001">
    <property type="protein sequence ID" value="MCF2526326.1"/>
    <property type="molecule type" value="Genomic_DNA"/>
</dbReference>
<evidence type="ECO:0000313" key="2">
    <source>
        <dbReference type="EMBL" id="MCF2526326.1"/>
    </source>
</evidence>
<feature type="domain" description="DUF397" evidence="1">
    <location>
        <begin position="11"/>
        <end position="61"/>
    </location>
</feature>
<gene>
    <name evidence="2" type="ORF">LZ495_03695</name>
</gene>
<dbReference type="Pfam" id="PF04149">
    <property type="entry name" value="DUF397"/>
    <property type="match status" value="1"/>
</dbReference>
<dbReference type="RefSeq" id="WP_235050368.1">
    <property type="nucleotide sequence ID" value="NZ_JAKFHA010000001.1"/>
</dbReference>
<dbReference type="Proteomes" id="UP001165378">
    <property type="component" value="Unassembled WGS sequence"/>
</dbReference>
<dbReference type="AlphaFoldDB" id="A0AA41PW77"/>
<sequence length="66" mass="6879">MTMGNATGGLWHRSSHSGLNNNCVEVAAVRGDPAVRDSKSAALPAAFFPPRAWRAFLGAVRTGTPA</sequence>
<reference evidence="2" key="1">
    <citation type="submission" date="2022-01" db="EMBL/GenBank/DDBJ databases">
        <title>Genome-Based Taxonomic Classification of the Phylum Actinobacteria.</title>
        <authorList>
            <person name="Gao Y."/>
        </authorList>
    </citation>
    <scope>NUCLEOTIDE SEQUENCE</scope>
    <source>
        <strain evidence="2">KLBMP 8922</strain>
    </source>
</reference>
<keyword evidence="3" id="KW-1185">Reference proteome</keyword>
<proteinExistence type="predicted"/>
<accession>A0AA41PW77</accession>
<organism evidence="2 3">
    <name type="scientific">Yinghuangia soli</name>
    <dbReference type="NCBI Taxonomy" id="2908204"/>
    <lineage>
        <taxon>Bacteria</taxon>
        <taxon>Bacillati</taxon>
        <taxon>Actinomycetota</taxon>
        <taxon>Actinomycetes</taxon>
        <taxon>Kitasatosporales</taxon>
        <taxon>Streptomycetaceae</taxon>
        <taxon>Yinghuangia</taxon>
    </lineage>
</organism>
<evidence type="ECO:0000259" key="1">
    <source>
        <dbReference type="Pfam" id="PF04149"/>
    </source>
</evidence>
<evidence type="ECO:0000313" key="3">
    <source>
        <dbReference type="Proteomes" id="UP001165378"/>
    </source>
</evidence>
<comment type="caution">
    <text evidence="2">The sequence shown here is derived from an EMBL/GenBank/DDBJ whole genome shotgun (WGS) entry which is preliminary data.</text>
</comment>
<name>A0AA41PW77_9ACTN</name>
<protein>
    <submittedName>
        <fullName evidence="2">DUF397 domain-containing protein</fullName>
    </submittedName>
</protein>
<dbReference type="InterPro" id="IPR007278">
    <property type="entry name" value="DUF397"/>
</dbReference>